<evidence type="ECO:0000259" key="11">
    <source>
        <dbReference type="Pfam" id="PF01529"/>
    </source>
</evidence>
<evidence type="ECO:0000256" key="6">
    <source>
        <dbReference type="ARBA" id="ARBA00023139"/>
    </source>
</evidence>
<evidence type="ECO:0000256" key="10">
    <source>
        <dbReference type="RuleBase" id="RU079119"/>
    </source>
</evidence>
<keyword evidence="6" id="KW-0564">Palmitate</keyword>
<comment type="subcellular location">
    <subcellularLocation>
        <location evidence="1">Endomembrane system</location>
        <topology evidence="1">Multi-pass membrane protein</topology>
    </subcellularLocation>
</comment>
<keyword evidence="5 10" id="KW-0472">Membrane</keyword>
<dbReference type="InterPro" id="IPR001594">
    <property type="entry name" value="Palmitoyltrfase_DHHC"/>
</dbReference>
<keyword evidence="3 10" id="KW-0812">Transmembrane</keyword>
<dbReference type="VEuPathDB" id="TrichDB:TRFO_38380"/>
<dbReference type="Proteomes" id="UP000179807">
    <property type="component" value="Unassembled WGS sequence"/>
</dbReference>
<keyword evidence="7" id="KW-0449">Lipoprotein</keyword>
<name>A0A1J4JDJ4_9EUKA</name>
<keyword evidence="2 10" id="KW-0808">Transferase</keyword>
<evidence type="ECO:0000256" key="7">
    <source>
        <dbReference type="ARBA" id="ARBA00023288"/>
    </source>
</evidence>
<dbReference type="Pfam" id="PF01529">
    <property type="entry name" value="DHHC"/>
    <property type="match status" value="1"/>
</dbReference>
<feature type="transmembrane region" description="Helical" evidence="10">
    <location>
        <begin position="157"/>
        <end position="179"/>
    </location>
</feature>
<evidence type="ECO:0000256" key="4">
    <source>
        <dbReference type="ARBA" id="ARBA00022989"/>
    </source>
</evidence>
<dbReference type="GeneID" id="94846707"/>
<evidence type="ECO:0000313" key="13">
    <source>
        <dbReference type="Proteomes" id="UP000179807"/>
    </source>
</evidence>
<keyword evidence="8 10" id="KW-0012">Acyltransferase</keyword>
<dbReference type="GO" id="GO:0005783">
    <property type="term" value="C:endoplasmic reticulum"/>
    <property type="evidence" value="ECO:0007669"/>
    <property type="project" value="TreeGrafter"/>
</dbReference>
<dbReference type="PROSITE" id="PS50216">
    <property type="entry name" value="DHHC"/>
    <property type="match status" value="1"/>
</dbReference>
<reference evidence="12" key="1">
    <citation type="submission" date="2016-10" db="EMBL/GenBank/DDBJ databases">
        <authorList>
            <person name="Benchimol M."/>
            <person name="Almeida L.G."/>
            <person name="Vasconcelos A.T."/>
            <person name="Perreira-Neves A."/>
            <person name="Rosa I.A."/>
            <person name="Tasca T."/>
            <person name="Bogo M.R."/>
            <person name="de Souza W."/>
        </authorList>
    </citation>
    <scope>NUCLEOTIDE SEQUENCE [LARGE SCALE GENOMIC DNA]</scope>
    <source>
        <strain evidence="12">K</strain>
    </source>
</reference>
<feature type="transmembrane region" description="Helical" evidence="10">
    <location>
        <begin position="36"/>
        <end position="56"/>
    </location>
</feature>
<comment type="catalytic activity">
    <reaction evidence="9 10">
        <text>L-cysteinyl-[protein] + hexadecanoyl-CoA = S-hexadecanoyl-L-cysteinyl-[protein] + CoA</text>
        <dbReference type="Rhea" id="RHEA:36683"/>
        <dbReference type="Rhea" id="RHEA-COMP:10131"/>
        <dbReference type="Rhea" id="RHEA-COMP:11032"/>
        <dbReference type="ChEBI" id="CHEBI:29950"/>
        <dbReference type="ChEBI" id="CHEBI:57287"/>
        <dbReference type="ChEBI" id="CHEBI:57379"/>
        <dbReference type="ChEBI" id="CHEBI:74151"/>
        <dbReference type="EC" id="2.3.1.225"/>
    </reaction>
</comment>
<evidence type="ECO:0000256" key="9">
    <source>
        <dbReference type="ARBA" id="ARBA00048048"/>
    </source>
</evidence>
<dbReference type="AlphaFoldDB" id="A0A1J4JDJ4"/>
<protein>
    <recommendedName>
        <fullName evidence="10">Palmitoyltransferase</fullName>
        <ecNumber evidence="10">2.3.1.225</ecNumber>
    </recommendedName>
</protein>
<sequence length="259" mass="30583">MRNPVKFFIYHALFFTALIIQDTHVSKSFFGEESPYIYYIALCLLFTSITCFSGVITNPGIVEENCETTPFFCTSCQCRIPVRAFHCETCRKCIRRRLHHSEWADQCVGLETQLYYFMFLASEFFFLLFSIIEIIVSLCSFHQIQSENRIFGWISNYFLLLIFFPFLVFYLIQVFILFIQHAFILLTNGNVLGVKKRFGIMILILQKKERNPFDLHLLDLNANQVFFHVNNRVWEVPNTPEMKDYISDIHQCGIDYISE</sequence>
<dbReference type="GO" id="GO:0019706">
    <property type="term" value="F:protein-cysteine S-palmitoyltransferase activity"/>
    <property type="evidence" value="ECO:0007669"/>
    <property type="project" value="UniProtKB-EC"/>
</dbReference>
<comment type="caution">
    <text evidence="12">The sequence shown here is derived from an EMBL/GenBank/DDBJ whole genome shotgun (WGS) entry which is preliminary data.</text>
</comment>
<proteinExistence type="inferred from homology"/>
<accession>A0A1J4JDJ4</accession>
<dbReference type="PANTHER" id="PTHR22883:SF43">
    <property type="entry name" value="PALMITOYLTRANSFERASE APP"/>
    <property type="match status" value="1"/>
</dbReference>
<feature type="transmembrane region" description="Helical" evidence="10">
    <location>
        <begin position="7"/>
        <end position="24"/>
    </location>
</feature>
<evidence type="ECO:0000313" key="12">
    <source>
        <dbReference type="EMBL" id="OHS95509.1"/>
    </source>
</evidence>
<evidence type="ECO:0000256" key="1">
    <source>
        <dbReference type="ARBA" id="ARBA00004127"/>
    </source>
</evidence>
<keyword evidence="4 10" id="KW-1133">Transmembrane helix</keyword>
<dbReference type="InterPro" id="IPR039859">
    <property type="entry name" value="PFA4/ZDH16/20/ERF2-like"/>
</dbReference>
<dbReference type="EC" id="2.3.1.225" evidence="10"/>
<dbReference type="GO" id="GO:0005794">
    <property type="term" value="C:Golgi apparatus"/>
    <property type="evidence" value="ECO:0007669"/>
    <property type="project" value="TreeGrafter"/>
</dbReference>
<dbReference type="OrthoDB" id="302728at2759"/>
<comment type="similarity">
    <text evidence="10">Belongs to the DHHC palmitoyltransferase family.</text>
</comment>
<dbReference type="RefSeq" id="XP_068348646.1">
    <property type="nucleotide sequence ID" value="XM_068512003.1"/>
</dbReference>
<feature type="domain" description="Palmitoyltransferase DHHC" evidence="11">
    <location>
        <begin position="72"/>
        <end position="188"/>
    </location>
</feature>
<evidence type="ECO:0000256" key="3">
    <source>
        <dbReference type="ARBA" id="ARBA00022692"/>
    </source>
</evidence>
<dbReference type="GO" id="GO:0006612">
    <property type="term" value="P:protein targeting to membrane"/>
    <property type="evidence" value="ECO:0007669"/>
    <property type="project" value="TreeGrafter"/>
</dbReference>
<comment type="domain">
    <text evidence="10">The DHHC domain is required for palmitoyltransferase activity.</text>
</comment>
<dbReference type="PANTHER" id="PTHR22883">
    <property type="entry name" value="ZINC FINGER DHHC DOMAIN CONTAINING PROTEIN"/>
    <property type="match status" value="1"/>
</dbReference>
<evidence type="ECO:0000256" key="2">
    <source>
        <dbReference type="ARBA" id="ARBA00022679"/>
    </source>
</evidence>
<feature type="transmembrane region" description="Helical" evidence="10">
    <location>
        <begin position="124"/>
        <end position="145"/>
    </location>
</feature>
<keyword evidence="13" id="KW-1185">Reference proteome</keyword>
<organism evidence="12 13">
    <name type="scientific">Tritrichomonas foetus</name>
    <dbReference type="NCBI Taxonomy" id="1144522"/>
    <lineage>
        <taxon>Eukaryota</taxon>
        <taxon>Metamonada</taxon>
        <taxon>Parabasalia</taxon>
        <taxon>Tritrichomonadida</taxon>
        <taxon>Tritrichomonadidae</taxon>
        <taxon>Tritrichomonas</taxon>
    </lineage>
</organism>
<gene>
    <name evidence="12" type="ORF">TRFO_38380</name>
</gene>
<evidence type="ECO:0000256" key="8">
    <source>
        <dbReference type="ARBA" id="ARBA00023315"/>
    </source>
</evidence>
<evidence type="ECO:0000256" key="5">
    <source>
        <dbReference type="ARBA" id="ARBA00023136"/>
    </source>
</evidence>
<dbReference type="EMBL" id="MLAK01001240">
    <property type="protein sequence ID" value="OHS95509.1"/>
    <property type="molecule type" value="Genomic_DNA"/>
</dbReference>